<protein>
    <submittedName>
        <fullName evidence="5">Green fluorescent</fullName>
    </submittedName>
</protein>
<dbReference type="Proteomes" id="UP001152795">
    <property type="component" value="Unassembled WGS sequence"/>
</dbReference>
<dbReference type="EMBL" id="CACRXK020002423">
    <property type="protein sequence ID" value="CAB3994234.1"/>
    <property type="molecule type" value="Genomic_DNA"/>
</dbReference>
<evidence type="ECO:0000256" key="4">
    <source>
        <dbReference type="ARBA" id="ARBA00023262"/>
    </source>
</evidence>
<gene>
    <name evidence="5" type="ORF">PACLA_8A063840</name>
</gene>
<organism evidence="5 6">
    <name type="scientific">Paramuricea clavata</name>
    <name type="common">Red gorgonian</name>
    <name type="synonym">Violescent sea-whip</name>
    <dbReference type="NCBI Taxonomy" id="317549"/>
    <lineage>
        <taxon>Eukaryota</taxon>
        <taxon>Metazoa</taxon>
        <taxon>Cnidaria</taxon>
        <taxon>Anthozoa</taxon>
        <taxon>Octocorallia</taxon>
        <taxon>Malacalcyonacea</taxon>
        <taxon>Plexauridae</taxon>
        <taxon>Paramuricea</taxon>
    </lineage>
</organism>
<sequence>MEKAHVLFIRFLNIFCLVYEGKKSETTVKSSLNQLRVEDIEKYGLQELMNFKVNVEGMVNSHMISMEGMGKGNVISGNQMVQIRITKGDPLPFSFDILSPCFQYGNRTFTSYPKEIPSYFRQCFPTGFTMERSLRFEDGGTLDARSDISINEGQFVCMVECKGENFPNNGPVMQKSILGLEPSFETVYSRNGAVIGEVVLSFKLDRGNHYTCHMKTIYRSRAA</sequence>
<dbReference type="GO" id="GO:0008218">
    <property type="term" value="P:bioluminescence"/>
    <property type="evidence" value="ECO:0007669"/>
    <property type="project" value="UniProtKB-KW"/>
</dbReference>
<name>A0A6S7GL79_PARCT</name>
<evidence type="ECO:0000256" key="1">
    <source>
        <dbReference type="ARBA" id="ARBA00008949"/>
    </source>
</evidence>
<dbReference type="SMR" id="A0A6S7GL79"/>
<comment type="similarity">
    <text evidence="1">Belongs to the GFP family.</text>
</comment>
<dbReference type="SUPFAM" id="SSF54511">
    <property type="entry name" value="GFP-like"/>
    <property type="match status" value="1"/>
</dbReference>
<keyword evidence="2" id="KW-0157">Chromophore</keyword>
<keyword evidence="6" id="KW-1185">Reference proteome</keyword>
<keyword evidence="4" id="KW-0599">Photoprotein</keyword>
<proteinExistence type="inferred from homology"/>
<comment type="caution">
    <text evidence="5">The sequence shown here is derived from an EMBL/GenBank/DDBJ whole genome shotgun (WGS) entry which is preliminary data.</text>
</comment>
<dbReference type="InterPro" id="IPR011584">
    <property type="entry name" value="GFP-related"/>
</dbReference>
<dbReference type="Pfam" id="PF01353">
    <property type="entry name" value="GFP"/>
    <property type="match status" value="1"/>
</dbReference>
<evidence type="ECO:0000313" key="5">
    <source>
        <dbReference type="EMBL" id="CAB3994234.1"/>
    </source>
</evidence>
<evidence type="ECO:0000256" key="3">
    <source>
        <dbReference type="ARBA" id="ARBA00023223"/>
    </source>
</evidence>
<accession>A0A6S7GL79</accession>
<keyword evidence="3" id="KW-0455">Luminescence</keyword>
<evidence type="ECO:0000256" key="2">
    <source>
        <dbReference type="ARBA" id="ARBA00022991"/>
    </source>
</evidence>
<dbReference type="OrthoDB" id="5974228at2759"/>
<dbReference type="Gene3D" id="2.40.155.10">
    <property type="entry name" value="Green fluorescent protein"/>
    <property type="match status" value="1"/>
</dbReference>
<dbReference type="Gene3D" id="3.30.1300.40">
    <property type="match status" value="1"/>
</dbReference>
<dbReference type="AlphaFoldDB" id="A0A6S7GL79"/>
<reference evidence="5" key="1">
    <citation type="submission" date="2020-04" db="EMBL/GenBank/DDBJ databases">
        <authorList>
            <person name="Alioto T."/>
            <person name="Alioto T."/>
            <person name="Gomez Garrido J."/>
        </authorList>
    </citation>
    <scope>NUCLEOTIDE SEQUENCE</scope>
    <source>
        <strain evidence="5">A484AB</strain>
    </source>
</reference>
<evidence type="ECO:0000313" key="6">
    <source>
        <dbReference type="Proteomes" id="UP001152795"/>
    </source>
</evidence>
<dbReference type="InterPro" id="IPR009017">
    <property type="entry name" value="GFP"/>
</dbReference>